<protein>
    <recommendedName>
        <fullName evidence="1">diguanylate cyclase</fullName>
        <ecNumber evidence="1">2.7.7.65</ecNumber>
    </recommendedName>
</protein>
<dbReference type="Proteomes" id="UP000639274">
    <property type="component" value="Chromosome"/>
</dbReference>
<evidence type="ECO:0000259" key="3">
    <source>
        <dbReference type="PROSITE" id="PS50887"/>
    </source>
</evidence>
<proteinExistence type="predicted"/>
<keyword evidence="2" id="KW-0812">Transmembrane</keyword>
<dbReference type="PROSITE" id="PS50887">
    <property type="entry name" value="GGDEF"/>
    <property type="match status" value="1"/>
</dbReference>
<feature type="transmembrane region" description="Helical" evidence="2">
    <location>
        <begin position="145"/>
        <end position="167"/>
    </location>
</feature>
<gene>
    <name evidence="4" type="ORF">I8J32_007980</name>
</gene>
<dbReference type="EC" id="2.7.7.65" evidence="1"/>
<dbReference type="InterPro" id="IPR029787">
    <property type="entry name" value="Nucleotide_cyclase"/>
</dbReference>
<dbReference type="KEGG" id="lsf:I8J32_007980"/>
<feature type="transmembrane region" description="Helical" evidence="2">
    <location>
        <begin position="63"/>
        <end position="82"/>
    </location>
</feature>
<keyword evidence="2" id="KW-0472">Membrane</keyword>
<evidence type="ECO:0000313" key="5">
    <source>
        <dbReference type="Proteomes" id="UP000639274"/>
    </source>
</evidence>
<evidence type="ECO:0000313" key="4">
    <source>
        <dbReference type="EMBL" id="QSX79758.1"/>
    </source>
</evidence>
<dbReference type="GO" id="GO:0043709">
    <property type="term" value="P:cell adhesion involved in single-species biofilm formation"/>
    <property type="evidence" value="ECO:0007669"/>
    <property type="project" value="TreeGrafter"/>
</dbReference>
<feature type="transmembrane region" description="Helical" evidence="2">
    <location>
        <begin position="187"/>
        <end position="205"/>
    </location>
</feature>
<accession>A0A974Y337</accession>
<dbReference type="InterPro" id="IPR050469">
    <property type="entry name" value="Diguanylate_Cyclase"/>
</dbReference>
<dbReference type="EMBL" id="CP071518">
    <property type="protein sequence ID" value="QSX79758.1"/>
    <property type="molecule type" value="Genomic_DNA"/>
</dbReference>
<evidence type="ECO:0000256" key="1">
    <source>
        <dbReference type="ARBA" id="ARBA00012528"/>
    </source>
</evidence>
<name>A0A974Y337_9GAMM</name>
<dbReference type="PANTHER" id="PTHR45138">
    <property type="entry name" value="REGULATORY COMPONENTS OF SENSORY TRANSDUCTION SYSTEM"/>
    <property type="match status" value="1"/>
</dbReference>
<dbReference type="Pfam" id="PF00990">
    <property type="entry name" value="GGDEF"/>
    <property type="match status" value="1"/>
</dbReference>
<reference evidence="4 5" key="1">
    <citation type="submission" date="2021-03" db="EMBL/GenBank/DDBJ databases">
        <title>Lysobacter sp. nov. isolated from soil of gangwondo yeongwol, south Korea.</title>
        <authorList>
            <person name="Kim K.R."/>
            <person name="Kim K.H."/>
            <person name="Jeon C.O."/>
        </authorList>
    </citation>
    <scope>NUCLEOTIDE SEQUENCE [LARGE SCALE GENOMIC DNA]</scope>
    <source>
        <strain evidence="4 5">R19</strain>
    </source>
</reference>
<dbReference type="GO" id="GO:0005886">
    <property type="term" value="C:plasma membrane"/>
    <property type="evidence" value="ECO:0007669"/>
    <property type="project" value="TreeGrafter"/>
</dbReference>
<feature type="domain" description="GGDEF" evidence="3">
    <location>
        <begin position="244"/>
        <end position="378"/>
    </location>
</feature>
<evidence type="ECO:0000256" key="2">
    <source>
        <dbReference type="SAM" id="Phobius"/>
    </source>
</evidence>
<dbReference type="GO" id="GO:0052621">
    <property type="term" value="F:diguanylate cyclase activity"/>
    <property type="evidence" value="ECO:0007669"/>
    <property type="project" value="UniProtKB-EC"/>
</dbReference>
<dbReference type="SMART" id="SM00267">
    <property type="entry name" value="GGDEF"/>
    <property type="match status" value="1"/>
</dbReference>
<dbReference type="RefSeq" id="WP_200610449.1">
    <property type="nucleotide sequence ID" value="NZ_CP071518.1"/>
</dbReference>
<dbReference type="GO" id="GO:1902201">
    <property type="term" value="P:negative regulation of bacterial-type flagellum-dependent cell motility"/>
    <property type="evidence" value="ECO:0007669"/>
    <property type="project" value="TreeGrafter"/>
</dbReference>
<sequence>MQALLRQIRDITRLLLRQPDEIMLEVGSGGELLVAQLRAVIALLLLLLPLINAVTGGTVTETMIGLGGAVFVNAFAQVWLVLARRRRQHRWLPFASAAFDVTAATLVLVVLAINHLPSGLNSMVVWCGYLMAIVLTALRSDGRVTLFAGALALVEYGLLILIVFAMASSPEELISLDYGSVTPGAQIQRLVLIVIVTMITAMVTYRMQRVVEMSGTDGLTGLPNRIWLAHRIPRLMDAAQRDGGSLSLALIDLDNFKRVNDEAGHRAGDRALRHVVATLRDAIEPNENLVRIGGQEFVLVMRKPIGTAWERVESLRRRLLDHPFEVERGSEAIRLSLSAGLATYPQEGADLSRLLRRADQRLQQAKREGRNRAVARDV</sequence>
<keyword evidence="2" id="KW-1133">Transmembrane helix</keyword>
<dbReference type="PANTHER" id="PTHR45138:SF6">
    <property type="entry name" value="DIGUANYLATE CYCLASE DGCN"/>
    <property type="match status" value="1"/>
</dbReference>
<feature type="transmembrane region" description="Helical" evidence="2">
    <location>
        <begin position="94"/>
        <end position="113"/>
    </location>
</feature>
<dbReference type="AlphaFoldDB" id="A0A974Y337"/>
<feature type="transmembrane region" description="Helical" evidence="2">
    <location>
        <begin position="119"/>
        <end position="138"/>
    </location>
</feature>
<dbReference type="InterPro" id="IPR000160">
    <property type="entry name" value="GGDEF_dom"/>
</dbReference>
<dbReference type="SUPFAM" id="SSF55073">
    <property type="entry name" value="Nucleotide cyclase"/>
    <property type="match status" value="1"/>
</dbReference>
<dbReference type="NCBIfam" id="TIGR00254">
    <property type="entry name" value="GGDEF"/>
    <property type="match status" value="1"/>
</dbReference>
<keyword evidence="5" id="KW-1185">Reference proteome</keyword>
<dbReference type="InterPro" id="IPR043128">
    <property type="entry name" value="Rev_trsase/Diguanyl_cyclase"/>
</dbReference>
<organism evidence="4 5">
    <name type="scientific">Agrilutibacter solisilvae</name>
    <dbReference type="NCBI Taxonomy" id="2763317"/>
    <lineage>
        <taxon>Bacteria</taxon>
        <taxon>Pseudomonadati</taxon>
        <taxon>Pseudomonadota</taxon>
        <taxon>Gammaproteobacteria</taxon>
        <taxon>Lysobacterales</taxon>
        <taxon>Lysobacteraceae</taxon>
        <taxon>Agrilutibacter</taxon>
    </lineage>
</organism>
<feature type="transmembrane region" description="Helical" evidence="2">
    <location>
        <begin position="32"/>
        <end position="51"/>
    </location>
</feature>
<dbReference type="CDD" id="cd01949">
    <property type="entry name" value="GGDEF"/>
    <property type="match status" value="1"/>
</dbReference>
<dbReference type="Gene3D" id="3.30.70.270">
    <property type="match status" value="1"/>
</dbReference>